<feature type="region of interest" description="Disordered" evidence="1">
    <location>
        <begin position="197"/>
        <end position="279"/>
    </location>
</feature>
<reference evidence="2" key="1">
    <citation type="submission" date="2021-02" db="EMBL/GenBank/DDBJ databases">
        <authorList>
            <person name="Nowell W R."/>
        </authorList>
    </citation>
    <scope>NUCLEOTIDE SEQUENCE</scope>
</reference>
<feature type="compositionally biased region" description="Polar residues" evidence="1">
    <location>
        <begin position="197"/>
        <end position="230"/>
    </location>
</feature>
<feature type="compositionally biased region" description="Basic residues" evidence="1">
    <location>
        <begin position="58"/>
        <end position="70"/>
    </location>
</feature>
<dbReference type="Proteomes" id="UP000663836">
    <property type="component" value="Unassembled WGS sequence"/>
</dbReference>
<evidence type="ECO:0000256" key="1">
    <source>
        <dbReference type="SAM" id="MobiDB-lite"/>
    </source>
</evidence>
<feature type="region of interest" description="Disordered" evidence="1">
    <location>
        <begin position="51"/>
        <end position="114"/>
    </location>
</feature>
<dbReference type="AlphaFoldDB" id="A0A818NBJ5"/>
<evidence type="ECO:0000313" key="2">
    <source>
        <dbReference type="EMBL" id="CAF3602841.1"/>
    </source>
</evidence>
<comment type="caution">
    <text evidence="2">The sequence shown here is derived from an EMBL/GenBank/DDBJ whole genome shotgun (WGS) entry which is preliminary data.</text>
</comment>
<feature type="compositionally biased region" description="Acidic residues" evidence="1">
    <location>
        <begin position="268"/>
        <end position="279"/>
    </location>
</feature>
<protein>
    <submittedName>
        <fullName evidence="2">Uncharacterized protein</fullName>
    </submittedName>
</protein>
<gene>
    <name evidence="2" type="ORF">JBS370_LOCUS3881</name>
</gene>
<evidence type="ECO:0000313" key="3">
    <source>
        <dbReference type="Proteomes" id="UP000663836"/>
    </source>
</evidence>
<accession>A0A818NBJ5</accession>
<feature type="compositionally biased region" description="Basic residues" evidence="1">
    <location>
        <begin position="246"/>
        <end position="255"/>
    </location>
</feature>
<name>A0A818NBJ5_9BILA</name>
<sequence length="279" mass="30875">MGTAESSQSSEMGAIVGLNNQSLYQRQSPNVARLIRSENSPKMEYEFPISETSTTTSLHHHHHHHQHHHHGDSGTSNHSIIPENINNRHGHSPSHHSNSSNSPQQINNSDHILGNYDNITKHRKMHSNQTSNIWLTLTSCFGCRRRNSSNSSMNSLRDKVHAIRIVRASNDLTPAVFDSHYNIITLEQLRECDNTASGNINSLPNDTSDSLPSQNVDPGIPTQNGNGSVTASAQSSSSSKRDNNHRMKRKKKKRAAATTASSSKTTYSDDDDDEGSERT</sequence>
<proteinExistence type="predicted"/>
<dbReference type="EMBL" id="CAJOBD010000172">
    <property type="protein sequence ID" value="CAF3602841.1"/>
    <property type="molecule type" value="Genomic_DNA"/>
</dbReference>
<feature type="compositionally biased region" description="Low complexity" evidence="1">
    <location>
        <begin position="256"/>
        <end position="266"/>
    </location>
</feature>
<feature type="compositionally biased region" description="Low complexity" evidence="1">
    <location>
        <begin position="95"/>
        <end position="109"/>
    </location>
</feature>
<organism evidence="2 3">
    <name type="scientific">Rotaria sordida</name>
    <dbReference type="NCBI Taxonomy" id="392033"/>
    <lineage>
        <taxon>Eukaryota</taxon>
        <taxon>Metazoa</taxon>
        <taxon>Spiralia</taxon>
        <taxon>Gnathifera</taxon>
        <taxon>Rotifera</taxon>
        <taxon>Eurotatoria</taxon>
        <taxon>Bdelloidea</taxon>
        <taxon>Philodinida</taxon>
        <taxon>Philodinidae</taxon>
        <taxon>Rotaria</taxon>
    </lineage>
</organism>